<comment type="subcellular location">
    <subcellularLocation>
        <location evidence="3">Membrane</location>
        <topology evidence="3">Peripheral membrane protein</topology>
    </subcellularLocation>
</comment>
<keyword evidence="7 10" id="KW-0378">Hydrolase</keyword>
<evidence type="ECO:0000256" key="7">
    <source>
        <dbReference type="ARBA" id="ARBA00022801"/>
    </source>
</evidence>
<dbReference type="Gene3D" id="3.60.40.10">
    <property type="entry name" value="PPM-type phosphatase domain"/>
    <property type="match status" value="1"/>
</dbReference>
<comment type="cofactor">
    <cofactor evidence="1">
        <name>Mn(2+)</name>
        <dbReference type="ChEBI" id="CHEBI:29035"/>
    </cofactor>
</comment>
<dbReference type="GO" id="GO:0004722">
    <property type="term" value="F:protein serine/threonine phosphatase activity"/>
    <property type="evidence" value="ECO:0007669"/>
    <property type="project" value="UniProtKB-EC"/>
</dbReference>
<dbReference type="GO" id="GO:0016020">
    <property type="term" value="C:membrane"/>
    <property type="evidence" value="ECO:0007669"/>
    <property type="project" value="UniProtKB-SubCell"/>
</dbReference>
<dbReference type="PANTHER" id="PTHR13832">
    <property type="entry name" value="PROTEIN PHOSPHATASE 2C"/>
    <property type="match status" value="1"/>
</dbReference>
<dbReference type="GO" id="GO:0046872">
    <property type="term" value="F:metal ion binding"/>
    <property type="evidence" value="ECO:0007669"/>
    <property type="project" value="UniProtKB-KW"/>
</dbReference>
<evidence type="ECO:0000256" key="1">
    <source>
        <dbReference type="ARBA" id="ARBA00001936"/>
    </source>
</evidence>
<dbReference type="PANTHER" id="PTHR13832:SF565">
    <property type="entry name" value="AT28366P-RELATED"/>
    <property type="match status" value="1"/>
</dbReference>
<protein>
    <recommendedName>
        <fullName evidence="5">protein-serine/threonine phosphatase</fullName>
        <ecNumber evidence="5">3.1.3.16</ecNumber>
    </recommendedName>
</protein>
<keyword evidence="9" id="KW-0464">Manganese</keyword>
<feature type="domain" description="PPM-type phosphatase" evidence="12">
    <location>
        <begin position="47"/>
        <end position="390"/>
    </location>
</feature>
<evidence type="ECO:0000259" key="12">
    <source>
        <dbReference type="PROSITE" id="PS51746"/>
    </source>
</evidence>
<name>A0A7S4N663_9STRA</name>
<comment type="cofactor">
    <cofactor evidence="2">
        <name>Mg(2+)</name>
        <dbReference type="ChEBI" id="CHEBI:18420"/>
    </cofactor>
</comment>
<evidence type="ECO:0000256" key="9">
    <source>
        <dbReference type="ARBA" id="ARBA00023211"/>
    </source>
</evidence>
<dbReference type="EC" id="3.1.3.16" evidence="5"/>
<dbReference type="PROSITE" id="PS51746">
    <property type="entry name" value="PPM_2"/>
    <property type="match status" value="1"/>
</dbReference>
<dbReference type="CDD" id="cd00143">
    <property type="entry name" value="PP2Cc"/>
    <property type="match status" value="1"/>
</dbReference>
<evidence type="ECO:0000313" key="13">
    <source>
        <dbReference type="EMBL" id="CAE2267082.1"/>
    </source>
</evidence>
<dbReference type="EMBL" id="HBKQ01042898">
    <property type="protein sequence ID" value="CAE2267082.1"/>
    <property type="molecule type" value="Transcribed_RNA"/>
</dbReference>
<evidence type="ECO:0000256" key="5">
    <source>
        <dbReference type="ARBA" id="ARBA00013081"/>
    </source>
</evidence>
<proteinExistence type="inferred from homology"/>
<dbReference type="InterPro" id="IPR015655">
    <property type="entry name" value="PP2C"/>
</dbReference>
<dbReference type="SUPFAM" id="SSF81606">
    <property type="entry name" value="PP2C-like"/>
    <property type="match status" value="1"/>
</dbReference>
<comment type="similarity">
    <text evidence="4 10">Belongs to the PP2C family.</text>
</comment>
<evidence type="ECO:0000256" key="10">
    <source>
        <dbReference type="RuleBase" id="RU003465"/>
    </source>
</evidence>
<keyword evidence="8 10" id="KW-0904">Protein phosphatase</keyword>
<dbReference type="InterPro" id="IPR000222">
    <property type="entry name" value="PP2C_BS"/>
</dbReference>
<dbReference type="AlphaFoldDB" id="A0A7S4N663"/>
<evidence type="ECO:0000256" key="4">
    <source>
        <dbReference type="ARBA" id="ARBA00006702"/>
    </source>
</evidence>
<organism evidence="13">
    <name type="scientific">Odontella aurita</name>
    <dbReference type="NCBI Taxonomy" id="265563"/>
    <lineage>
        <taxon>Eukaryota</taxon>
        <taxon>Sar</taxon>
        <taxon>Stramenopiles</taxon>
        <taxon>Ochrophyta</taxon>
        <taxon>Bacillariophyta</taxon>
        <taxon>Mediophyceae</taxon>
        <taxon>Biddulphiophycidae</taxon>
        <taxon>Eupodiscales</taxon>
        <taxon>Odontellaceae</taxon>
        <taxon>Odontella</taxon>
    </lineage>
</organism>
<dbReference type="SMART" id="SM00332">
    <property type="entry name" value="PP2Cc"/>
    <property type="match status" value="1"/>
</dbReference>
<evidence type="ECO:0000256" key="11">
    <source>
        <dbReference type="SAM" id="MobiDB-lite"/>
    </source>
</evidence>
<accession>A0A7S4N663</accession>
<feature type="compositionally biased region" description="Basic and acidic residues" evidence="11">
    <location>
        <begin position="31"/>
        <end position="44"/>
    </location>
</feature>
<dbReference type="InterPro" id="IPR001932">
    <property type="entry name" value="PPM-type_phosphatase-like_dom"/>
</dbReference>
<evidence type="ECO:0000256" key="6">
    <source>
        <dbReference type="ARBA" id="ARBA00022723"/>
    </source>
</evidence>
<evidence type="ECO:0000256" key="8">
    <source>
        <dbReference type="ARBA" id="ARBA00022912"/>
    </source>
</evidence>
<reference evidence="13" key="1">
    <citation type="submission" date="2021-01" db="EMBL/GenBank/DDBJ databases">
        <authorList>
            <person name="Corre E."/>
            <person name="Pelletier E."/>
            <person name="Niang G."/>
            <person name="Scheremetjew M."/>
            <person name="Finn R."/>
            <person name="Kale V."/>
            <person name="Holt S."/>
            <person name="Cochrane G."/>
            <person name="Meng A."/>
            <person name="Brown T."/>
            <person name="Cohen L."/>
        </authorList>
    </citation>
    <scope>NUCLEOTIDE SEQUENCE</scope>
    <source>
        <strain evidence="13">Isolate 1302-5</strain>
    </source>
</reference>
<dbReference type="PROSITE" id="PS01032">
    <property type="entry name" value="PPM_1"/>
    <property type="match status" value="1"/>
</dbReference>
<feature type="region of interest" description="Disordered" evidence="11">
    <location>
        <begin position="1"/>
        <end position="44"/>
    </location>
</feature>
<dbReference type="InterPro" id="IPR036457">
    <property type="entry name" value="PPM-type-like_dom_sf"/>
</dbReference>
<evidence type="ECO:0000256" key="2">
    <source>
        <dbReference type="ARBA" id="ARBA00001946"/>
    </source>
</evidence>
<sequence length="478" mass="52224">MGNTMNALSEPITSKHTDQGVMAVDAEVDGEEKSRKSRETSEELTIRYASSSMQGWRVTMEDAHLLVPSPKISMPQEDIGHITLKNHALFAVFDGHGGDFTSLYACEHMLRVLTARKEMVEYARMENDERGDVPGVELLKSAMEGAFIDLDEELRQRFRQNIADVLSAELERRQAHNEGRTPDNTAIRQLEPIPILSYSPEESGVEVPLMLETSTNTVKLDRSGSTAVAVLLTPTHIICANAGDSRAILVKSGRALPLSFDHKPTNHVERSRILRAGGEVRTRRVDGDLAVSRGLGDFRFKDEAKLKADKQKVSAKPDLIVNPRDSAADEFIVLACDGIWDVMQNSDCAKAVQEILDEGETNVGLVCEEILDKCLYLESRDNMTACVVALPACKIMSEAEIKNKGKCGVKELRERRKESGLTPGQARKAKAVAQSAVGTLDSSLANSGASNRNGADANALSLQSFVTEHNAQAPLATE</sequence>
<gene>
    <name evidence="13" type="ORF">OAUR00152_LOCUS29540</name>
</gene>
<feature type="compositionally biased region" description="Polar residues" evidence="11">
    <location>
        <begin position="1"/>
        <end position="12"/>
    </location>
</feature>
<evidence type="ECO:0000256" key="3">
    <source>
        <dbReference type="ARBA" id="ARBA00004170"/>
    </source>
</evidence>
<keyword evidence="6" id="KW-0479">Metal-binding</keyword>
<dbReference type="Pfam" id="PF00481">
    <property type="entry name" value="PP2C"/>
    <property type="match status" value="2"/>
</dbReference>